<gene>
    <name evidence="2" type="ORF">PCOR1329_LOCUS46563</name>
</gene>
<sequence length="316" mass="32675">LEDTASAISELGDAAGDTLQGFVNLIDGYSAEAKATVIREVQEVMQEGRLALAEMLRVQAELSRLTTREQAELPRAKQDPPSGGGVAGRPPPRGRREHPGCEAAAAGQARRRHVGGSPGHPGHQAGAGGRVPEAGRRRRRGGAREVPPRQDGEGHGAARCPREDERGDAVRPDQQAREAYGAPGAAGRGPGGGAAPQTGGERAGARGGGVLQPEPAGRRARGLPGDEPLGRRGHRGIAERGGPAARGPPHGAADRAGDQKPSAAPPRCSSAPRPARARWTCSGNQRKWPRTEVLSRRAGRVLAKAKASLQATVAAL</sequence>
<proteinExistence type="predicted"/>
<accession>A0ABN9U9X2</accession>
<name>A0ABN9U9X2_9DINO</name>
<protein>
    <submittedName>
        <fullName evidence="2">Uncharacterized protein</fullName>
    </submittedName>
</protein>
<organism evidence="2 3">
    <name type="scientific">Prorocentrum cordatum</name>
    <dbReference type="NCBI Taxonomy" id="2364126"/>
    <lineage>
        <taxon>Eukaryota</taxon>
        <taxon>Sar</taxon>
        <taxon>Alveolata</taxon>
        <taxon>Dinophyceae</taxon>
        <taxon>Prorocentrales</taxon>
        <taxon>Prorocentraceae</taxon>
        <taxon>Prorocentrum</taxon>
    </lineage>
</organism>
<dbReference type="EMBL" id="CAUYUJ010015604">
    <property type="protein sequence ID" value="CAK0856101.1"/>
    <property type="molecule type" value="Genomic_DNA"/>
</dbReference>
<feature type="compositionally biased region" description="Low complexity" evidence="1">
    <location>
        <begin position="240"/>
        <end position="251"/>
    </location>
</feature>
<keyword evidence="3" id="KW-1185">Reference proteome</keyword>
<feature type="compositionally biased region" description="Gly residues" evidence="1">
    <location>
        <begin position="184"/>
        <end position="194"/>
    </location>
</feature>
<feature type="compositionally biased region" description="Low complexity" evidence="1">
    <location>
        <begin position="261"/>
        <end position="278"/>
    </location>
</feature>
<comment type="caution">
    <text evidence="2">The sequence shown here is derived from an EMBL/GenBank/DDBJ whole genome shotgun (WGS) entry which is preliminary data.</text>
</comment>
<feature type="compositionally biased region" description="Gly residues" evidence="1">
    <location>
        <begin position="201"/>
        <end position="210"/>
    </location>
</feature>
<feature type="compositionally biased region" description="Basic and acidic residues" evidence="1">
    <location>
        <begin position="142"/>
        <end position="176"/>
    </location>
</feature>
<evidence type="ECO:0000313" key="3">
    <source>
        <dbReference type="Proteomes" id="UP001189429"/>
    </source>
</evidence>
<dbReference type="Proteomes" id="UP001189429">
    <property type="component" value="Unassembled WGS sequence"/>
</dbReference>
<feature type="region of interest" description="Disordered" evidence="1">
    <location>
        <begin position="67"/>
        <end position="286"/>
    </location>
</feature>
<evidence type="ECO:0000256" key="1">
    <source>
        <dbReference type="SAM" id="MobiDB-lite"/>
    </source>
</evidence>
<feature type="non-terminal residue" evidence="2">
    <location>
        <position position="1"/>
    </location>
</feature>
<reference evidence="2" key="1">
    <citation type="submission" date="2023-10" db="EMBL/GenBank/DDBJ databases">
        <authorList>
            <person name="Chen Y."/>
            <person name="Shah S."/>
            <person name="Dougan E. K."/>
            <person name="Thang M."/>
            <person name="Chan C."/>
        </authorList>
    </citation>
    <scope>NUCLEOTIDE SEQUENCE [LARGE SCALE GENOMIC DNA]</scope>
</reference>
<evidence type="ECO:0000313" key="2">
    <source>
        <dbReference type="EMBL" id="CAK0856101.1"/>
    </source>
</evidence>
<feature type="compositionally biased region" description="Basic and acidic residues" evidence="1">
    <location>
        <begin position="67"/>
        <end position="78"/>
    </location>
</feature>
<feature type="non-terminal residue" evidence="2">
    <location>
        <position position="316"/>
    </location>
</feature>